<name>A0A0V0RNE3_9BILA</name>
<accession>A0A0V0RNE3</accession>
<feature type="region of interest" description="Disordered" evidence="1">
    <location>
        <begin position="1"/>
        <end position="73"/>
    </location>
</feature>
<protein>
    <submittedName>
        <fullName evidence="2">Uncharacterized protein</fullName>
    </submittedName>
</protein>
<evidence type="ECO:0000256" key="1">
    <source>
        <dbReference type="SAM" id="MobiDB-lite"/>
    </source>
</evidence>
<comment type="caution">
    <text evidence="2">The sequence shown here is derived from an EMBL/GenBank/DDBJ whole genome shotgun (WGS) entry which is preliminary data.</text>
</comment>
<feature type="compositionally biased region" description="Polar residues" evidence="1">
    <location>
        <begin position="12"/>
        <end position="21"/>
    </location>
</feature>
<dbReference type="OrthoDB" id="10496320at2759"/>
<organism evidence="2 3">
    <name type="scientific">Trichinella nelsoni</name>
    <dbReference type="NCBI Taxonomy" id="6336"/>
    <lineage>
        <taxon>Eukaryota</taxon>
        <taxon>Metazoa</taxon>
        <taxon>Ecdysozoa</taxon>
        <taxon>Nematoda</taxon>
        <taxon>Enoplea</taxon>
        <taxon>Dorylaimia</taxon>
        <taxon>Trichinellida</taxon>
        <taxon>Trichinellidae</taxon>
        <taxon>Trichinella</taxon>
    </lineage>
</organism>
<keyword evidence="3" id="KW-1185">Reference proteome</keyword>
<evidence type="ECO:0000313" key="3">
    <source>
        <dbReference type="Proteomes" id="UP000054630"/>
    </source>
</evidence>
<evidence type="ECO:0000313" key="2">
    <source>
        <dbReference type="EMBL" id="KRX15943.1"/>
    </source>
</evidence>
<dbReference type="AlphaFoldDB" id="A0A0V0RNE3"/>
<dbReference type="EMBL" id="JYDL01000119">
    <property type="protein sequence ID" value="KRX15943.1"/>
    <property type="molecule type" value="Genomic_DNA"/>
</dbReference>
<feature type="compositionally biased region" description="Polar residues" evidence="1">
    <location>
        <begin position="34"/>
        <end position="43"/>
    </location>
</feature>
<dbReference type="Proteomes" id="UP000054630">
    <property type="component" value="Unassembled WGS sequence"/>
</dbReference>
<reference evidence="2 3" key="1">
    <citation type="submission" date="2015-01" db="EMBL/GenBank/DDBJ databases">
        <title>Evolution of Trichinella species and genotypes.</title>
        <authorList>
            <person name="Korhonen P.K."/>
            <person name="Edoardo P."/>
            <person name="Giuseppe L.R."/>
            <person name="Gasser R.B."/>
        </authorList>
    </citation>
    <scope>NUCLEOTIDE SEQUENCE [LARGE SCALE GENOMIC DNA]</scope>
    <source>
        <strain evidence="2">ISS37</strain>
    </source>
</reference>
<gene>
    <name evidence="2" type="ORF">T07_8530</name>
</gene>
<sequence length="73" mass="7555">MFPSARRATLALATSNGSSRVPSRMLRGSARRQGCSSPDNVASRSVPLAVGSLPRGSGRMASTGWPPIVSTRA</sequence>
<proteinExistence type="predicted"/>